<accession>A0A392PU73</accession>
<keyword evidence="4" id="KW-0694">RNA-binding</keyword>
<evidence type="ECO:0000313" key="7">
    <source>
        <dbReference type="Proteomes" id="UP000265520"/>
    </source>
</evidence>
<dbReference type="GO" id="GO:0006397">
    <property type="term" value="P:mRNA processing"/>
    <property type="evidence" value="ECO:0007669"/>
    <property type="project" value="UniProtKB-KW"/>
</dbReference>
<evidence type="ECO:0000259" key="5">
    <source>
        <dbReference type="PROSITE" id="PS50102"/>
    </source>
</evidence>
<dbReference type="PROSITE" id="PS50102">
    <property type="entry name" value="RRM"/>
    <property type="match status" value="1"/>
</dbReference>
<dbReference type="InterPro" id="IPR035979">
    <property type="entry name" value="RBD_domain_sf"/>
</dbReference>
<feature type="non-terminal residue" evidence="6">
    <location>
        <position position="1"/>
    </location>
</feature>
<dbReference type="EMBL" id="LXQA010095561">
    <property type="protein sequence ID" value="MCI15232.1"/>
    <property type="molecule type" value="Genomic_DNA"/>
</dbReference>
<dbReference type="PANTHER" id="PTHR23147">
    <property type="entry name" value="SERINE/ARGININE RICH SPLICING FACTOR"/>
    <property type="match status" value="1"/>
</dbReference>
<evidence type="ECO:0000256" key="4">
    <source>
        <dbReference type="PROSITE-ProRule" id="PRU00176"/>
    </source>
</evidence>
<dbReference type="Pfam" id="PF00076">
    <property type="entry name" value="RRM_1"/>
    <property type="match status" value="1"/>
</dbReference>
<dbReference type="GO" id="GO:0005681">
    <property type="term" value="C:spliceosomal complex"/>
    <property type="evidence" value="ECO:0007669"/>
    <property type="project" value="UniProtKB-KW"/>
</dbReference>
<evidence type="ECO:0000313" key="6">
    <source>
        <dbReference type="EMBL" id="MCI15232.1"/>
    </source>
</evidence>
<protein>
    <submittedName>
        <fullName evidence="6">RNA-binding protein 25-like</fullName>
    </submittedName>
</protein>
<dbReference type="GO" id="GO:0008380">
    <property type="term" value="P:RNA splicing"/>
    <property type="evidence" value="ECO:0007669"/>
    <property type="project" value="UniProtKB-KW"/>
</dbReference>
<keyword evidence="3" id="KW-0508">mRNA splicing</keyword>
<sequence length="174" mass="19426">IDQITTSFYFTNFPEDIKPVDLWELFAKFGKVGDVYIPNKVDKWGKRFGFVKFKDVKDVEEMSRRLVNVWSGSFKLQINHSRFGRNAERKSSSDAGTLKVREGATRSVNHEVSFKDLLIPTSHSKGLIGGEGDIAAVKVPVDSSLLQNLKQSFVGFLLPGAELKGRGVGRYAQS</sequence>
<keyword evidence="2" id="KW-0747">Spliceosome</keyword>
<dbReference type="SMART" id="SM00360">
    <property type="entry name" value="RRM"/>
    <property type="match status" value="1"/>
</dbReference>
<dbReference type="InterPro" id="IPR000504">
    <property type="entry name" value="RRM_dom"/>
</dbReference>
<dbReference type="SUPFAM" id="SSF54928">
    <property type="entry name" value="RNA-binding domain, RBD"/>
    <property type="match status" value="1"/>
</dbReference>
<keyword evidence="1" id="KW-0507">mRNA processing</keyword>
<reference evidence="6 7" key="1">
    <citation type="journal article" date="2018" name="Front. Plant Sci.">
        <title>Red Clover (Trifolium pratense) and Zigzag Clover (T. medium) - A Picture of Genomic Similarities and Differences.</title>
        <authorList>
            <person name="Dluhosova J."/>
            <person name="Istvanek J."/>
            <person name="Nedelnik J."/>
            <person name="Repkova J."/>
        </authorList>
    </citation>
    <scope>NUCLEOTIDE SEQUENCE [LARGE SCALE GENOMIC DNA]</scope>
    <source>
        <strain evidence="7">cv. 10/8</strain>
        <tissue evidence="6">Leaf</tissue>
    </source>
</reference>
<dbReference type="InterPro" id="IPR012677">
    <property type="entry name" value="Nucleotide-bd_a/b_plait_sf"/>
</dbReference>
<organism evidence="6 7">
    <name type="scientific">Trifolium medium</name>
    <dbReference type="NCBI Taxonomy" id="97028"/>
    <lineage>
        <taxon>Eukaryota</taxon>
        <taxon>Viridiplantae</taxon>
        <taxon>Streptophyta</taxon>
        <taxon>Embryophyta</taxon>
        <taxon>Tracheophyta</taxon>
        <taxon>Spermatophyta</taxon>
        <taxon>Magnoliopsida</taxon>
        <taxon>eudicotyledons</taxon>
        <taxon>Gunneridae</taxon>
        <taxon>Pentapetalae</taxon>
        <taxon>rosids</taxon>
        <taxon>fabids</taxon>
        <taxon>Fabales</taxon>
        <taxon>Fabaceae</taxon>
        <taxon>Papilionoideae</taxon>
        <taxon>50 kb inversion clade</taxon>
        <taxon>NPAAA clade</taxon>
        <taxon>Hologalegina</taxon>
        <taxon>IRL clade</taxon>
        <taxon>Trifolieae</taxon>
        <taxon>Trifolium</taxon>
    </lineage>
</organism>
<dbReference type="GO" id="GO:0003723">
    <property type="term" value="F:RNA binding"/>
    <property type="evidence" value="ECO:0007669"/>
    <property type="project" value="UniProtKB-UniRule"/>
</dbReference>
<comment type="caution">
    <text evidence="6">The sequence shown here is derived from an EMBL/GenBank/DDBJ whole genome shotgun (WGS) entry which is preliminary data.</text>
</comment>
<dbReference type="AlphaFoldDB" id="A0A392PU73"/>
<evidence type="ECO:0000256" key="2">
    <source>
        <dbReference type="ARBA" id="ARBA00022728"/>
    </source>
</evidence>
<keyword evidence="7" id="KW-1185">Reference proteome</keyword>
<dbReference type="InterPro" id="IPR050907">
    <property type="entry name" value="SRSF"/>
</dbReference>
<dbReference type="CDD" id="cd00590">
    <property type="entry name" value="RRM_SF"/>
    <property type="match status" value="1"/>
</dbReference>
<proteinExistence type="predicted"/>
<evidence type="ECO:0000256" key="1">
    <source>
        <dbReference type="ARBA" id="ARBA00022664"/>
    </source>
</evidence>
<name>A0A392PU73_9FABA</name>
<evidence type="ECO:0000256" key="3">
    <source>
        <dbReference type="ARBA" id="ARBA00023187"/>
    </source>
</evidence>
<feature type="domain" description="RRM" evidence="5">
    <location>
        <begin position="6"/>
        <end position="83"/>
    </location>
</feature>
<dbReference type="Proteomes" id="UP000265520">
    <property type="component" value="Unassembled WGS sequence"/>
</dbReference>
<dbReference type="Gene3D" id="3.30.70.330">
    <property type="match status" value="1"/>
</dbReference>